<sequence length="321" mass="34161">MIDELRRRGHETEVSRAASPAAATDLVTVASQAAVATRKGSGRDWLCGAIDAIFESTRSGSGSAGTNRTDSTAGTPSERQRGSPARPRGVVAYVLDNGGGPHSQEELNKYKDVTGTQLWARVGQPVSGVVAVSAADRISVSIINYLHQGTYRPGVIFRSGVMGPALRRIGEQMIEYTYMPMLVLRRAAALERMNCCYPHDGGSNGFNCLRRGGDVHCTPGCRPNALRHVPLETCLAHSDGFWGYNELVLDVWRDGGWGAGAALAHFVQAVAIDSRASRVTLALARAVQDAASVAGLPLPLLEYNPGNAAAPFRVLRALPAE</sequence>
<dbReference type="RefSeq" id="XP_005785788.1">
    <property type="nucleotide sequence ID" value="XM_005785731.1"/>
</dbReference>
<dbReference type="PaxDb" id="2903-EOD33359"/>
<reference evidence="2" key="2">
    <citation type="submission" date="2024-10" db="UniProtKB">
        <authorList>
            <consortium name="EnsemblProtists"/>
        </authorList>
    </citation>
    <scope>IDENTIFICATION</scope>
</reference>
<dbReference type="KEGG" id="ehx:EMIHUDRAFT_229930"/>
<dbReference type="Proteomes" id="UP000013827">
    <property type="component" value="Unassembled WGS sequence"/>
</dbReference>
<keyword evidence="3" id="KW-1185">Reference proteome</keyword>
<protein>
    <submittedName>
        <fullName evidence="2">Uncharacterized protein</fullName>
    </submittedName>
</protein>
<feature type="region of interest" description="Disordered" evidence="1">
    <location>
        <begin position="57"/>
        <end position="88"/>
    </location>
</feature>
<proteinExistence type="predicted"/>
<organism evidence="2 3">
    <name type="scientific">Emiliania huxleyi (strain CCMP1516)</name>
    <dbReference type="NCBI Taxonomy" id="280463"/>
    <lineage>
        <taxon>Eukaryota</taxon>
        <taxon>Haptista</taxon>
        <taxon>Haptophyta</taxon>
        <taxon>Prymnesiophyceae</taxon>
        <taxon>Isochrysidales</taxon>
        <taxon>Noelaerhabdaceae</taxon>
        <taxon>Emiliania</taxon>
    </lineage>
</organism>
<feature type="compositionally biased region" description="Polar residues" evidence="1">
    <location>
        <begin position="57"/>
        <end position="77"/>
    </location>
</feature>
<reference evidence="3" key="1">
    <citation type="journal article" date="2013" name="Nature">
        <title>Pan genome of the phytoplankton Emiliania underpins its global distribution.</title>
        <authorList>
            <person name="Read B.A."/>
            <person name="Kegel J."/>
            <person name="Klute M.J."/>
            <person name="Kuo A."/>
            <person name="Lefebvre S.C."/>
            <person name="Maumus F."/>
            <person name="Mayer C."/>
            <person name="Miller J."/>
            <person name="Monier A."/>
            <person name="Salamov A."/>
            <person name="Young J."/>
            <person name="Aguilar M."/>
            <person name="Claverie J.M."/>
            <person name="Frickenhaus S."/>
            <person name="Gonzalez K."/>
            <person name="Herman E.K."/>
            <person name="Lin Y.C."/>
            <person name="Napier J."/>
            <person name="Ogata H."/>
            <person name="Sarno A.F."/>
            <person name="Shmutz J."/>
            <person name="Schroeder D."/>
            <person name="de Vargas C."/>
            <person name="Verret F."/>
            <person name="von Dassow P."/>
            <person name="Valentin K."/>
            <person name="Van de Peer Y."/>
            <person name="Wheeler G."/>
            <person name="Dacks J.B."/>
            <person name="Delwiche C.F."/>
            <person name="Dyhrman S.T."/>
            <person name="Glockner G."/>
            <person name="John U."/>
            <person name="Richards T."/>
            <person name="Worden A.Z."/>
            <person name="Zhang X."/>
            <person name="Grigoriev I.V."/>
            <person name="Allen A.E."/>
            <person name="Bidle K."/>
            <person name="Borodovsky M."/>
            <person name="Bowler C."/>
            <person name="Brownlee C."/>
            <person name="Cock J.M."/>
            <person name="Elias M."/>
            <person name="Gladyshev V.N."/>
            <person name="Groth M."/>
            <person name="Guda C."/>
            <person name="Hadaegh A."/>
            <person name="Iglesias-Rodriguez M.D."/>
            <person name="Jenkins J."/>
            <person name="Jones B.M."/>
            <person name="Lawson T."/>
            <person name="Leese F."/>
            <person name="Lindquist E."/>
            <person name="Lobanov A."/>
            <person name="Lomsadze A."/>
            <person name="Malik S.B."/>
            <person name="Marsh M.E."/>
            <person name="Mackinder L."/>
            <person name="Mock T."/>
            <person name="Mueller-Roeber B."/>
            <person name="Pagarete A."/>
            <person name="Parker M."/>
            <person name="Probert I."/>
            <person name="Quesneville H."/>
            <person name="Raines C."/>
            <person name="Rensing S.A."/>
            <person name="Riano-Pachon D.M."/>
            <person name="Richier S."/>
            <person name="Rokitta S."/>
            <person name="Shiraiwa Y."/>
            <person name="Soanes D.M."/>
            <person name="van der Giezen M."/>
            <person name="Wahlund T.M."/>
            <person name="Williams B."/>
            <person name="Wilson W."/>
            <person name="Wolfe G."/>
            <person name="Wurch L.L."/>
        </authorList>
    </citation>
    <scope>NUCLEOTIDE SEQUENCE</scope>
</reference>
<accession>A0A0D3KC74</accession>
<dbReference type="HOGENOM" id="CLU_867227_0_0_1"/>
<feature type="region of interest" description="Disordered" evidence="1">
    <location>
        <begin position="1"/>
        <end position="22"/>
    </location>
</feature>
<dbReference type="AlphaFoldDB" id="A0A0D3KC74"/>
<feature type="compositionally biased region" description="Basic and acidic residues" evidence="1">
    <location>
        <begin position="1"/>
        <end position="14"/>
    </location>
</feature>
<evidence type="ECO:0000313" key="3">
    <source>
        <dbReference type="Proteomes" id="UP000013827"/>
    </source>
</evidence>
<name>A0A0D3KC74_EMIH1</name>
<evidence type="ECO:0000313" key="2">
    <source>
        <dbReference type="EnsemblProtists" id="EOD33359"/>
    </source>
</evidence>
<dbReference type="EnsemblProtists" id="EOD33359">
    <property type="protein sequence ID" value="EOD33359"/>
    <property type="gene ID" value="EMIHUDRAFT_229930"/>
</dbReference>
<dbReference type="GeneID" id="17278630"/>
<evidence type="ECO:0000256" key="1">
    <source>
        <dbReference type="SAM" id="MobiDB-lite"/>
    </source>
</evidence>